<feature type="region of interest" description="Disordered" evidence="1">
    <location>
        <begin position="61"/>
        <end position="86"/>
    </location>
</feature>
<organism evidence="2 3">
    <name type="scientific">Senna tora</name>
    <dbReference type="NCBI Taxonomy" id="362788"/>
    <lineage>
        <taxon>Eukaryota</taxon>
        <taxon>Viridiplantae</taxon>
        <taxon>Streptophyta</taxon>
        <taxon>Embryophyta</taxon>
        <taxon>Tracheophyta</taxon>
        <taxon>Spermatophyta</taxon>
        <taxon>Magnoliopsida</taxon>
        <taxon>eudicotyledons</taxon>
        <taxon>Gunneridae</taxon>
        <taxon>Pentapetalae</taxon>
        <taxon>rosids</taxon>
        <taxon>fabids</taxon>
        <taxon>Fabales</taxon>
        <taxon>Fabaceae</taxon>
        <taxon>Caesalpinioideae</taxon>
        <taxon>Cassia clade</taxon>
        <taxon>Senna</taxon>
    </lineage>
</organism>
<protein>
    <submittedName>
        <fullName evidence="2">Uncharacterized protein</fullName>
    </submittedName>
</protein>
<dbReference type="Proteomes" id="UP000634136">
    <property type="component" value="Unassembled WGS sequence"/>
</dbReference>
<feature type="region of interest" description="Disordered" evidence="1">
    <location>
        <begin position="157"/>
        <end position="210"/>
    </location>
</feature>
<comment type="caution">
    <text evidence="2">The sequence shown here is derived from an EMBL/GenBank/DDBJ whole genome shotgun (WGS) entry which is preliminary data.</text>
</comment>
<feature type="region of interest" description="Disordered" evidence="1">
    <location>
        <begin position="1"/>
        <end position="39"/>
    </location>
</feature>
<accession>A0A834TMS9</accession>
<evidence type="ECO:0000313" key="3">
    <source>
        <dbReference type="Proteomes" id="UP000634136"/>
    </source>
</evidence>
<feature type="compositionally biased region" description="Polar residues" evidence="1">
    <location>
        <begin position="15"/>
        <end position="34"/>
    </location>
</feature>
<feature type="compositionally biased region" description="Acidic residues" evidence="1">
    <location>
        <begin position="158"/>
        <end position="171"/>
    </location>
</feature>
<name>A0A834TMS9_9FABA</name>
<dbReference type="OrthoDB" id="1750299at2759"/>
<dbReference type="EMBL" id="JAAIUW010000007">
    <property type="protein sequence ID" value="KAF7823876.1"/>
    <property type="molecule type" value="Genomic_DNA"/>
</dbReference>
<gene>
    <name evidence="2" type="ORF">G2W53_022020</name>
</gene>
<dbReference type="AlphaFoldDB" id="A0A834TMS9"/>
<feature type="compositionally biased region" description="Polar residues" evidence="1">
    <location>
        <begin position="189"/>
        <end position="199"/>
    </location>
</feature>
<proteinExistence type="predicted"/>
<keyword evidence="3" id="KW-1185">Reference proteome</keyword>
<sequence length="284" mass="32199">MRIYKDFASSHIPGGSQSQSSTIVGITSTRQGQSPIKKRARFIPPSIVNSSAQLVETSYRQQGARTHTHKDNKIQLSHMQKRRSPRLKATMNHEEDNQIERNGVEGDQNETQIKSSTQLAKTSYTEQCARTHHHKDNKIQLTHIQKRRSPRLKVAMANEEDNGVEGNEVEGDQNKTQNEEQQGPEIQEKQPSNIETSSEGEVESIKSKTRGPTLCAMRASKENHDSPSQAEIFVTTCRGNQRKQLDAETSNKIDKIQLQPSNLYLELRSMTKFVVMEEMSLYLL</sequence>
<evidence type="ECO:0000256" key="1">
    <source>
        <dbReference type="SAM" id="MobiDB-lite"/>
    </source>
</evidence>
<evidence type="ECO:0000313" key="2">
    <source>
        <dbReference type="EMBL" id="KAF7823876.1"/>
    </source>
</evidence>
<reference evidence="2" key="1">
    <citation type="submission" date="2020-09" db="EMBL/GenBank/DDBJ databases">
        <title>Genome-Enabled Discovery of Anthraquinone Biosynthesis in Senna tora.</title>
        <authorList>
            <person name="Kang S.-H."/>
            <person name="Pandey R.P."/>
            <person name="Lee C.-M."/>
            <person name="Sim J.-S."/>
            <person name="Jeong J.-T."/>
            <person name="Choi B.-S."/>
            <person name="Jung M."/>
            <person name="Ginzburg D."/>
            <person name="Zhao K."/>
            <person name="Won S.Y."/>
            <person name="Oh T.-J."/>
            <person name="Yu Y."/>
            <person name="Kim N.-H."/>
            <person name="Lee O.R."/>
            <person name="Lee T.-H."/>
            <person name="Bashyal P."/>
            <person name="Kim T.-S."/>
            <person name="Lee W.-H."/>
            <person name="Kawkins C."/>
            <person name="Kim C.-K."/>
            <person name="Kim J.S."/>
            <person name="Ahn B.O."/>
            <person name="Rhee S.Y."/>
            <person name="Sohng J.K."/>
        </authorList>
    </citation>
    <scope>NUCLEOTIDE SEQUENCE</scope>
    <source>
        <tissue evidence="2">Leaf</tissue>
    </source>
</reference>